<evidence type="ECO:0000313" key="4">
    <source>
        <dbReference type="Proteomes" id="UP001201449"/>
    </source>
</evidence>
<organism evidence="3 4">
    <name type="scientific">Mariniradius sediminis</name>
    <dbReference type="NCBI Taxonomy" id="2909237"/>
    <lineage>
        <taxon>Bacteria</taxon>
        <taxon>Pseudomonadati</taxon>
        <taxon>Bacteroidota</taxon>
        <taxon>Cytophagia</taxon>
        <taxon>Cytophagales</taxon>
        <taxon>Cyclobacteriaceae</taxon>
        <taxon>Mariniradius</taxon>
    </lineage>
</organism>
<evidence type="ECO:0000256" key="1">
    <source>
        <dbReference type="ARBA" id="ARBA00093464"/>
    </source>
</evidence>
<reference evidence="3 4" key="1">
    <citation type="submission" date="2022-01" db="EMBL/GenBank/DDBJ databases">
        <title>Mariniradius saccharolyticus sp. nov., isolated from sediment of a river.</title>
        <authorList>
            <person name="Liu H."/>
        </authorList>
    </citation>
    <scope>NUCLEOTIDE SEQUENCE [LARGE SCALE GENOMIC DNA]</scope>
    <source>
        <strain evidence="3 4">RY-2</strain>
    </source>
</reference>
<comment type="similarity">
    <text evidence="1">Belongs to the MaoP family.</text>
</comment>
<evidence type="ECO:0000256" key="2">
    <source>
        <dbReference type="ARBA" id="ARBA00093628"/>
    </source>
</evidence>
<dbReference type="Proteomes" id="UP001201449">
    <property type="component" value="Unassembled WGS sequence"/>
</dbReference>
<comment type="caution">
    <text evidence="3">The sequence shown here is derived from an EMBL/GenBank/DDBJ whole genome shotgun (WGS) entry which is preliminary data.</text>
</comment>
<accession>A0ABS9BYQ3</accession>
<gene>
    <name evidence="3" type="ORF">L0U89_19130</name>
</gene>
<dbReference type="Pfam" id="PF04219">
    <property type="entry name" value="DUF413"/>
    <property type="match status" value="1"/>
</dbReference>
<protein>
    <recommendedName>
        <fullName evidence="2">Macrodomain Ori protein</fullName>
    </recommendedName>
</protein>
<evidence type="ECO:0000313" key="3">
    <source>
        <dbReference type="EMBL" id="MCF1753182.1"/>
    </source>
</evidence>
<sequence>MYLVKNTPNTVWRGMGQTSILAGSDFRTLMYMDSKEKHLAFIREKEPFKVRCKTAIFSSDQIEIIEKYGNWFQALTDGIIEPITDMQKEFLKVARKEKMPVSPYEWAWFKYLGRLEWESQNKHIMEADYRLEEDSFYNRDMAKQQRGMMFKVMTDNHKR</sequence>
<keyword evidence="4" id="KW-1185">Reference proteome</keyword>
<dbReference type="RefSeq" id="WP_234862994.1">
    <property type="nucleotide sequence ID" value="NZ_JAKEVZ010000022.1"/>
</dbReference>
<proteinExistence type="inferred from homology"/>
<name>A0ABS9BYQ3_9BACT</name>
<dbReference type="EMBL" id="JAKEVZ010000022">
    <property type="protein sequence ID" value="MCF1753182.1"/>
    <property type="molecule type" value="Genomic_DNA"/>
</dbReference>
<dbReference type="InterPro" id="IPR007335">
    <property type="entry name" value="DUF413"/>
</dbReference>